<dbReference type="PROSITE" id="PS50045">
    <property type="entry name" value="SIGMA54_INTERACT_4"/>
    <property type="match status" value="1"/>
</dbReference>
<dbReference type="GO" id="GO:0005524">
    <property type="term" value="F:ATP binding"/>
    <property type="evidence" value="ECO:0007669"/>
    <property type="project" value="UniProtKB-KW"/>
</dbReference>
<keyword evidence="2" id="KW-0067">ATP-binding</keyword>
<evidence type="ECO:0000256" key="2">
    <source>
        <dbReference type="ARBA" id="ARBA00022840"/>
    </source>
</evidence>
<dbReference type="InterPro" id="IPR002078">
    <property type="entry name" value="Sigma_54_int"/>
</dbReference>
<dbReference type="PROSITE" id="PS50112">
    <property type="entry name" value="PAS"/>
    <property type="match status" value="1"/>
</dbReference>
<dbReference type="Gene3D" id="1.10.8.60">
    <property type="match status" value="1"/>
</dbReference>
<keyword evidence="4" id="KW-0804">Transcription</keyword>
<dbReference type="Pfam" id="PF00158">
    <property type="entry name" value="Sigma54_activat"/>
    <property type="match status" value="1"/>
</dbReference>
<evidence type="ECO:0000256" key="1">
    <source>
        <dbReference type="ARBA" id="ARBA00022741"/>
    </source>
</evidence>
<dbReference type="FunFam" id="3.40.50.300:FF:000006">
    <property type="entry name" value="DNA-binding transcriptional regulator NtrC"/>
    <property type="match status" value="1"/>
</dbReference>
<dbReference type="InterPro" id="IPR000014">
    <property type="entry name" value="PAS"/>
</dbReference>
<dbReference type="InterPro" id="IPR025943">
    <property type="entry name" value="Sigma_54_int_dom_ATP-bd_2"/>
</dbReference>
<dbReference type="InterPro" id="IPR009057">
    <property type="entry name" value="Homeodomain-like_sf"/>
</dbReference>
<dbReference type="SUPFAM" id="SSF55785">
    <property type="entry name" value="PYP-like sensor domain (PAS domain)"/>
    <property type="match status" value="1"/>
</dbReference>
<evidence type="ECO:0000259" key="7">
    <source>
        <dbReference type="PROSITE" id="PS50112"/>
    </source>
</evidence>
<evidence type="ECO:0000256" key="3">
    <source>
        <dbReference type="ARBA" id="ARBA00023015"/>
    </source>
</evidence>
<dbReference type="SMART" id="SM00091">
    <property type="entry name" value="PAS"/>
    <property type="match status" value="1"/>
</dbReference>
<keyword evidence="1" id="KW-0547">Nucleotide-binding</keyword>
<reference evidence="8 9" key="1">
    <citation type="submission" date="2018-07" db="EMBL/GenBank/DDBJ databases">
        <title>GABA Modulating Bacteria of the Human Gut Microbiota.</title>
        <authorList>
            <person name="Strandwitz P."/>
            <person name="Kim K.H."/>
            <person name="Terekhova D."/>
            <person name="Liu J.K."/>
            <person name="Sharma A."/>
            <person name="Levering J."/>
            <person name="Mcdonald D."/>
            <person name="Dietrich D."/>
            <person name="Ramadhar T.R."/>
            <person name="Lekbua A."/>
            <person name="Mroue N."/>
            <person name="Liston C."/>
            <person name="Stewart E.J."/>
            <person name="Dubin M.J."/>
            <person name="Zengler K."/>
            <person name="Knight R."/>
            <person name="Gilbert J.A."/>
            <person name="Clardy J."/>
            <person name="Lewis K."/>
        </authorList>
    </citation>
    <scope>NUCLEOTIDE SEQUENCE [LARGE SCALE GENOMIC DNA]</scope>
    <source>
        <strain evidence="8 9">KLE1738</strain>
    </source>
</reference>
<accession>A0A3E2B5E7</accession>
<keyword evidence="9" id="KW-1185">Reference proteome</keyword>
<gene>
    <name evidence="8" type="ORF">DV520_02690</name>
</gene>
<evidence type="ECO:0000256" key="5">
    <source>
        <dbReference type="SAM" id="MobiDB-lite"/>
    </source>
</evidence>
<dbReference type="AlphaFoldDB" id="A0A3E2B5E7"/>
<dbReference type="CDD" id="cd00009">
    <property type="entry name" value="AAA"/>
    <property type="match status" value="1"/>
</dbReference>
<evidence type="ECO:0000256" key="4">
    <source>
        <dbReference type="ARBA" id="ARBA00023163"/>
    </source>
</evidence>
<dbReference type="Gene3D" id="1.10.10.60">
    <property type="entry name" value="Homeodomain-like"/>
    <property type="match status" value="1"/>
</dbReference>
<dbReference type="InterPro" id="IPR027417">
    <property type="entry name" value="P-loop_NTPase"/>
</dbReference>
<feature type="domain" description="Sigma-54 factor interaction" evidence="6">
    <location>
        <begin position="341"/>
        <end position="571"/>
    </location>
</feature>
<name>A0A3E2B5E7_9FIRM</name>
<sequence length="680" mass="74952">MKENLDFQRIQTAWTRYVAGPESVPEQIPGVRPEIVDSWRRSKGQADPFALEKTIPSDHLQALVQDNAQLIRIARPYLMNLFQYLRETKHQITIVDAHGCILDTIFDDGTSQAPPIQYPISNGTIFSEEESGTNGISLCLSLEKPVMVFGPEHFQQRFHNSICYAAPIHDQFHHLIGCVDISGPLANYHPSALTMLESAINSIERELSFRQTNAVLTSALDAFTEGILVLDDHKVIIHHNAKARSVLRISEDLLIGQSIYSVLRQDSLPAPAQGLSQRISSMECTILNRYQTPLDVSLTVLPTSDQTGLHTTLIKLEDQSALTRLVYRSNEFSAHYTFDSIIGTSPSIQSVQTMGRIAATTATPTLIFGEPGTGKEILAQAIHNESPWVKGPFVCLNCGKIPRGLLESELFGYEGGVFCGGKENGYTGKFEQANGGTLFLDEIDCLSLEAQASLLQVLQTGQVTRLGGKYPKSVSFKLIVATTVNLLSAVQKKNFRADLYYRLNALAITIPPLRERKEDIFPIVNHFIAQESFTAGTAAVSLDEEAAAAFLQYHWPGNTREVESVIEELLHTAEGPVLHLSDLPTNLLSSYYAGKAKQSQDAKSELQDTLPSAPPADPASPYSRANLEESQRIVDTLKACGGNAKETTAALSMPLSTLYRKMNKYGINPKDYKKQRHPAD</sequence>
<dbReference type="Gene3D" id="3.30.450.20">
    <property type="entry name" value="PAS domain"/>
    <property type="match status" value="1"/>
</dbReference>
<evidence type="ECO:0000313" key="9">
    <source>
        <dbReference type="Proteomes" id="UP000260649"/>
    </source>
</evidence>
<dbReference type="GO" id="GO:0006355">
    <property type="term" value="P:regulation of DNA-templated transcription"/>
    <property type="evidence" value="ECO:0007669"/>
    <property type="project" value="InterPro"/>
</dbReference>
<dbReference type="CDD" id="cd00130">
    <property type="entry name" value="PAS"/>
    <property type="match status" value="1"/>
</dbReference>
<dbReference type="Pfam" id="PF25601">
    <property type="entry name" value="AAA_lid_14"/>
    <property type="match status" value="1"/>
</dbReference>
<evidence type="ECO:0000259" key="6">
    <source>
        <dbReference type="PROSITE" id="PS50045"/>
    </source>
</evidence>
<dbReference type="InterPro" id="IPR035965">
    <property type="entry name" value="PAS-like_dom_sf"/>
</dbReference>
<dbReference type="PANTHER" id="PTHR32071:SF57">
    <property type="entry name" value="C4-DICARBOXYLATE TRANSPORT TRANSCRIPTIONAL REGULATORY PROTEIN DCTD"/>
    <property type="match status" value="1"/>
</dbReference>
<keyword evidence="3" id="KW-0805">Transcription regulation</keyword>
<comment type="caution">
    <text evidence="8">The sequence shown here is derived from an EMBL/GenBank/DDBJ whole genome shotgun (WGS) entry which is preliminary data.</text>
</comment>
<dbReference type="GeneID" id="97994648"/>
<dbReference type="Proteomes" id="UP000260649">
    <property type="component" value="Unassembled WGS sequence"/>
</dbReference>
<organism evidence="8 9">
    <name type="scientific">Evtepia gabavorous</name>
    <dbReference type="NCBI Taxonomy" id="2211183"/>
    <lineage>
        <taxon>Bacteria</taxon>
        <taxon>Bacillati</taxon>
        <taxon>Bacillota</taxon>
        <taxon>Clostridia</taxon>
        <taxon>Eubacteriales</taxon>
        <taxon>Evtepia</taxon>
    </lineage>
</organism>
<dbReference type="PROSITE" id="PS00676">
    <property type="entry name" value="SIGMA54_INTERACT_2"/>
    <property type="match status" value="1"/>
</dbReference>
<dbReference type="PANTHER" id="PTHR32071">
    <property type="entry name" value="TRANSCRIPTIONAL REGULATORY PROTEIN"/>
    <property type="match status" value="1"/>
</dbReference>
<dbReference type="InterPro" id="IPR029016">
    <property type="entry name" value="GAF-like_dom_sf"/>
</dbReference>
<dbReference type="OrthoDB" id="9803970at2"/>
<feature type="region of interest" description="Disordered" evidence="5">
    <location>
        <begin position="599"/>
        <end position="623"/>
    </location>
</feature>
<dbReference type="Gene3D" id="3.30.450.40">
    <property type="match status" value="1"/>
</dbReference>
<dbReference type="Pfam" id="PF02954">
    <property type="entry name" value="HTH_8"/>
    <property type="match status" value="1"/>
</dbReference>
<dbReference type="GO" id="GO:0043565">
    <property type="term" value="F:sequence-specific DNA binding"/>
    <property type="evidence" value="ECO:0007669"/>
    <property type="project" value="InterPro"/>
</dbReference>
<dbReference type="Gene3D" id="3.40.50.300">
    <property type="entry name" value="P-loop containing nucleotide triphosphate hydrolases"/>
    <property type="match status" value="1"/>
</dbReference>
<proteinExistence type="predicted"/>
<dbReference type="EMBL" id="QQRQ01000003">
    <property type="protein sequence ID" value="RFT07237.1"/>
    <property type="molecule type" value="Genomic_DNA"/>
</dbReference>
<dbReference type="InterPro" id="IPR003593">
    <property type="entry name" value="AAA+_ATPase"/>
</dbReference>
<evidence type="ECO:0000313" key="8">
    <source>
        <dbReference type="EMBL" id="RFT07237.1"/>
    </source>
</evidence>
<dbReference type="InterPro" id="IPR058031">
    <property type="entry name" value="AAA_lid_NorR"/>
</dbReference>
<feature type="domain" description="PAS" evidence="7">
    <location>
        <begin position="212"/>
        <end position="282"/>
    </location>
</feature>
<dbReference type="RefSeq" id="WP_117141698.1">
    <property type="nucleotide sequence ID" value="NZ_CAKXKJ010000008.1"/>
</dbReference>
<dbReference type="SUPFAM" id="SSF52540">
    <property type="entry name" value="P-loop containing nucleoside triphosphate hydrolases"/>
    <property type="match status" value="1"/>
</dbReference>
<dbReference type="SUPFAM" id="SSF46689">
    <property type="entry name" value="Homeodomain-like"/>
    <property type="match status" value="1"/>
</dbReference>
<protein>
    <submittedName>
        <fullName evidence="8">Sigma-54-dependent Fis family transcriptional regulator</fullName>
    </submittedName>
</protein>
<dbReference type="SMART" id="SM00382">
    <property type="entry name" value="AAA"/>
    <property type="match status" value="1"/>
</dbReference>
<dbReference type="InterPro" id="IPR002197">
    <property type="entry name" value="HTH_Fis"/>
</dbReference>